<reference evidence="1" key="1">
    <citation type="submission" date="2022-06" db="EMBL/GenBank/DDBJ databases">
        <title>Ornithinimicrobium HY1793.</title>
        <authorList>
            <person name="Huang Y."/>
        </authorList>
    </citation>
    <scope>NUCLEOTIDE SEQUENCE</scope>
    <source>
        <strain evidence="1">HY1793</strain>
    </source>
</reference>
<dbReference type="RefSeq" id="WP_252595106.1">
    <property type="nucleotide sequence ID" value="NZ_CP099489.1"/>
</dbReference>
<dbReference type="Proteomes" id="UP001056455">
    <property type="component" value="Chromosome"/>
</dbReference>
<proteinExistence type="predicted"/>
<gene>
    <name evidence="1" type="ORF">NF556_07970</name>
</gene>
<sequence>MSEAEEMCVTFVRAWAESTIRQVQRVREIKQQAARLNRQLDREWDRDLATELEPLWRQNWTEEHSLIWALHQLERWTSRLARERGIELPEANAKLRDLRNALEHLDEAVLENGHLAEAGEDPQKNRSLRRLPGASITIATSGRVFGTFDLQELEVLAREQFERMEDEAFEREEAEIEAAIDSYVDDIIAARRELR</sequence>
<organism evidence="1 2">
    <name type="scientific">Ornithinimicrobium faecis</name>
    <dbReference type="NCBI Taxonomy" id="2934158"/>
    <lineage>
        <taxon>Bacteria</taxon>
        <taxon>Bacillati</taxon>
        <taxon>Actinomycetota</taxon>
        <taxon>Actinomycetes</taxon>
        <taxon>Micrococcales</taxon>
        <taxon>Ornithinimicrobiaceae</taxon>
        <taxon>Ornithinimicrobium</taxon>
    </lineage>
</organism>
<dbReference type="EMBL" id="CP099489">
    <property type="protein sequence ID" value="USQ81570.1"/>
    <property type="molecule type" value="Genomic_DNA"/>
</dbReference>
<keyword evidence="2" id="KW-1185">Reference proteome</keyword>
<accession>A0ABY4YYP4</accession>
<evidence type="ECO:0000313" key="1">
    <source>
        <dbReference type="EMBL" id="USQ81570.1"/>
    </source>
</evidence>
<name>A0ABY4YYP4_9MICO</name>
<protein>
    <submittedName>
        <fullName evidence="1">Uncharacterized protein</fullName>
    </submittedName>
</protein>
<evidence type="ECO:0000313" key="2">
    <source>
        <dbReference type="Proteomes" id="UP001056455"/>
    </source>
</evidence>